<dbReference type="EMBL" id="LGIA01000164">
    <property type="protein sequence ID" value="KOH44383.1"/>
    <property type="molecule type" value="Genomic_DNA"/>
</dbReference>
<accession>A0A0L8V7Q1</accession>
<organism evidence="1 2">
    <name type="scientific">Sunxiuqinia dokdonensis</name>
    <dbReference type="NCBI Taxonomy" id="1409788"/>
    <lineage>
        <taxon>Bacteria</taxon>
        <taxon>Pseudomonadati</taxon>
        <taxon>Bacteroidota</taxon>
        <taxon>Bacteroidia</taxon>
        <taxon>Marinilabiliales</taxon>
        <taxon>Prolixibacteraceae</taxon>
        <taxon>Sunxiuqinia</taxon>
    </lineage>
</organism>
<reference evidence="2" key="1">
    <citation type="submission" date="2015-07" db="EMBL/GenBank/DDBJ databases">
        <title>Genome sequencing of Sunxiuqinia dokdonensis strain SK.</title>
        <authorList>
            <person name="Ahn S."/>
            <person name="Kim B.-C."/>
        </authorList>
    </citation>
    <scope>NUCLEOTIDE SEQUENCE [LARGE SCALE GENOMIC DNA]</scope>
    <source>
        <strain evidence="2">SK</strain>
    </source>
</reference>
<protein>
    <submittedName>
        <fullName evidence="1">Uncharacterized protein</fullName>
    </submittedName>
</protein>
<gene>
    <name evidence="1" type="ORF">NC99_28300</name>
</gene>
<comment type="caution">
    <text evidence="1">The sequence shown here is derived from an EMBL/GenBank/DDBJ whole genome shotgun (WGS) entry which is preliminary data.</text>
</comment>
<dbReference type="Proteomes" id="UP000036958">
    <property type="component" value="Unassembled WGS sequence"/>
</dbReference>
<dbReference type="AlphaFoldDB" id="A0A0L8V7Q1"/>
<sequence length="38" mass="4588">MFKIKKKHCSLHLNDREKESIAVFDVFENVLCGLYIYR</sequence>
<name>A0A0L8V7Q1_9BACT</name>
<evidence type="ECO:0000313" key="2">
    <source>
        <dbReference type="Proteomes" id="UP000036958"/>
    </source>
</evidence>
<keyword evidence="2" id="KW-1185">Reference proteome</keyword>
<proteinExistence type="predicted"/>
<evidence type="ECO:0000313" key="1">
    <source>
        <dbReference type="EMBL" id="KOH44383.1"/>
    </source>
</evidence>